<comment type="caution">
    <text evidence="1">The sequence shown here is derived from an EMBL/GenBank/DDBJ whole genome shotgun (WGS) entry which is preliminary data.</text>
</comment>
<protein>
    <submittedName>
        <fullName evidence="1">Uncharacterized protein</fullName>
    </submittedName>
</protein>
<evidence type="ECO:0000313" key="1">
    <source>
        <dbReference type="EMBL" id="MEP7731451.1"/>
    </source>
</evidence>
<evidence type="ECO:0000313" key="2">
    <source>
        <dbReference type="Proteomes" id="UP001471651"/>
    </source>
</evidence>
<dbReference type="Proteomes" id="UP001471651">
    <property type="component" value="Unassembled WGS sequence"/>
</dbReference>
<gene>
    <name evidence="1" type="ORF">ABKW32_18545</name>
</gene>
<dbReference type="EMBL" id="JBDYKN010000032">
    <property type="protein sequence ID" value="MEP7731451.1"/>
    <property type="molecule type" value="Genomic_DNA"/>
</dbReference>
<dbReference type="RefSeq" id="WP_348577990.1">
    <property type="nucleotide sequence ID" value="NZ_JBDYKN010000032.1"/>
</dbReference>
<sequence>MEFVNDTTIQARFDYYDNHLIQQQVTLQGAETREIADELISIPGNIAVTLFENGFERPPTLHGALTINSSVAGVIQNHDGNPVLEII</sequence>
<organism evidence="1 2">
    <name type="scientific">Marinomonas primoryensis</name>
    <dbReference type="NCBI Taxonomy" id="178399"/>
    <lineage>
        <taxon>Bacteria</taxon>
        <taxon>Pseudomonadati</taxon>
        <taxon>Pseudomonadota</taxon>
        <taxon>Gammaproteobacteria</taxon>
        <taxon>Oceanospirillales</taxon>
        <taxon>Oceanospirillaceae</taxon>
        <taxon>Marinomonas</taxon>
    </lineage>
</organism>
<keyword evidence="2" id="KW-1185">Reference proteome</keyword>
<accession>A0ABV0L594</accession>
<reference evidence="1 2" key="1">
    <citation type="submission" date="2024-05" db="EMBL/GenBank/DDBJ databases">
        <authorList>
            <person name="Busch G.E."/>
            <person name="Sharma I."/>
        </authorList>
    </citation>
    <scope>NUCLEOTIDE SEQUENCE [LARGE SCALE GENOMIC DNA]</scope>
    <source>
        <strain evidence="1 2">23GB23</strain>
    </source>
</reference>
<name>A0ABV0L594_9GAMM</name>
<proteinExistence type="predicted"/>